<evidence type="ECO:0000313" key="2">
    <source>
        <dbReference type="EMBL" id="CAJ1408813.1"/>
    </source>
</evidence>
<protein>
    <submittedName>
        <fullName evidence="2">Uncharacterized protein</fullName>
    </submittedName>
</protein>
<reference evidence="2" key="1">
    <citation type="submission" date="2023-08" db="EMBL/GenBank/DDBJ databases">
        <authorList>
            <person name="Chen Y."/>
            <person name="Shah S."/>
            <person name="Dougan E. K."/>
            <person name="Thang M."/>
            <person name="Chan C."/>
        </authorList>
    </citation>
    <scope>NUCLEOTIDE SEQUENCE</scope>
</reference>
<dbReference type="AlphaFoldDB" id="A0AA36JM82"/>
<gene>
    <name evidence="2" type="ORF">EVOR1521_LOCUS30065</name>
</gene>
<sequence>MQVGILLGPAELLTGKIRLLQEPQVELPRFSADLVRPLFEQPNQQQPREAVSGKGGGCKESYRGDRDDPEIGDQQGTSAVLVEPQRNGQDIAHPSFGKGFNRQCGRLLVFDAIKIDEASVLGEDAGALVSSIVLWHCEIFHGSVKLSPRRW</sequence>
<evidence type="ECO:0000256" key="1">
    <source>
        <dbReference type="SAM" id="MobiDB-lite"/>
    </source>
</evidence>
<dbReference type="EMBL" id="CAUJNA010003734">
    <property type="protein sequence ID" value="CAJ1408813.1"/>
    <property type="molecule type" value="Genomic_DNA"/>
</dbReference>
<organism evidence="2 3">
    <name type="scientific">Effrenium voratum</name>
    <dbReference type="NCBI Taxonomy" id="2562239"/>
    <lineage>
        <taxon>Eukaryota</taxon>
        <taxon>Sar</taxon>
        <taxon>Alveolata</taxon>
        <taxon>Dinophyceae</taxon>
        <taxon>Suessiales</taxon>
        <taxon>Symbiodiniaceae</taxon>
        <taxon>Effrenium</taxon>
    </lineage>
</organism>
<evidence type="ECO:0000313" key="3">
    <source>
        <dbReference type="Proteomes" id="UP001178507"/>
    </source>
</evidence>
<proteinExistence type="predicted"/>
<dbReference type="Proteomes" id="UP001178507">
    <property type="component" value="Unassembled WGS sequence"/>
</dbReference>
<comment type="caution">
    <text evidence="2">The sequence shown here is derived from an EMBL/GenBank/DDBJ whole genome shotgun (WGS) entry which is preliminary data.</text>
</comment>
<name>A0AA36JM82_9DINO</name>
<keyword evidence="3" id="KW-1185">Reference proteome</keyword>
<accession>A0AA36JM82</accession>
<feature type="region of interest" description="Disordered" evidence="1">
    <location>
        <begin position="38"/>
        <end position="94"/>
    </location>
</feature>